<proteinExistence type="predicted"/>
<feature type="coiled-coil region" evidence="1">
    <location>
        <begin position="79"/>
        <end position="183"/>
    </location>
</feature>
<evidence type="ECO:0000313" key="3">
    <source>
        <dbReference type="Proteomes" id="UP001458415"/>
    </source>
</evidence>
<comment type="caution">
    <text evidence="2">The sequence shown here is derived from an EMBL/GenBank/DDBJ whole genome shotgun (WGS) entry which is preliminary data.</text>
</comment>
<evidence type="ECO:0000256" key="1">
    <source>
        <dbReference type="SAM" id="Coils"/>
    </source>
</evidence>
<keyword evidence="1" id="KW-0175">Coiled coil</keyword>
<accession>A0ABV1VVH4</accession>
<dbReference type="EMBL" id="JBEPCU010000016">
    <property type="protein sequence ID" value="MER6975925.1"/>
    <property type="molecule type" value="Genomic_DNA"/>
</dbReference>
<keyword evidence="3" id="KW-1185">Reference proteome</keyword>
<dbReference type="PANTHER" id="PTHR38010:SF1">
    <property type="entry name" value="SLR0848 PROTEIN"/>
    <property type="match status" value="1"/>
</dbReference>
<evidence type="ECO:0008006" key="4">
    <source>
        <dbReference type="Google" id="ProtNLM"/>
    </source>
</evidence>
<gene>
    <name evidence="2" type="ORF">ABT317_02435</name>
</gene>
<sequence>MRGYERQEREPAADVDHLSRFEAEMDRLKTEREKAIQHAEDLGYQVEVLRAKLHEARRTIMTRPAYDSADIGYQAEQLLRNAQMQADQIRADADRELSQARAQTQRILQEHAEQAARLQAELHQEAVTRRQQLDQELAERRQTVESHVNENVAWAEQLRARTEQQARRLLDESRAEAEQAMAA</sequence>
<reference evidence="2 3" key="1">
    <citation type="submission" date="2024-06" db="EMBL/GenBank/DDBJ databases">
        <title>The Natural Products Discovery Center: Release of the First 8490 Sequenced Strains for Exploring Actinobacteria Biosynthetic Diversity.</title>
        <authorList>
            <person name="Kalkreuter E."/>
            <person name="Kautsar S.A."/>
            <person name="Yang D."/>
            <person name="Bader C.D."/>
            <person name="Teijaro C.N."/>
            <person name="Fluegel L."/>
            <person name="Davis C.M."/>
            <person name="Simpson J.R."/>
            <person name="Lauterbach L."/>
            <person name="Steele A.D."/>
            <person name="Gui C."/>
            <person name="Meng S."/>
            <person name="Li G."/>
            <person name="Viehrig K."/>
            <person name="Ye F."/>
            <person name="Su P."/>
            <person name="Kiefer A.F."/>
            <person name="Nichols A."/>
            <person name="Cepeda A.J."/>
            <person name="Yan W."/>
            <person name="Fan B."/>
            <person name="Jiang Y."/>
            <person name="Adhikari A."/>
            <person name="Zheng C.-J."/>
            <person name="Schuster L."/>
            <person name="Cowan T.M."/>
            <person name="Smanski M.J."/>
            <person name="Chevrette M.G."/>
            <person name="De Carvalho L.P.S."/>
            <person name="Shen B."/>
        </authorList>
    </citation>
    <scope>NUCLEOTIDE SEQUENCE [LARGE SCALE GENOMIC DNA]</scope>
    <source>
        <strain evidence="2 3">NPDC000634</strain>
    </source>
</reference>
<organism evidence="2 3">
    <name type="scientific">Streptomyces carpinensis</name>
    <dbReference type="NCBI Taxonomy" id="66369"/>
    <lineage>
        <taxon>Bacteria</taxon>
        <taxon>Bacillati</taxon>
        <taxon>Actinomycetota</taxon>
        <taxon>Actinomycetes</taxon>
        <taxon>Kitasatosporales</taxon>
        <taxon>Streptomycetaceae</taxon>
        <taxon>Streptomyces</taxon>
    </lineage>
</organism>
<feature type="non-terminal residue" evidence="2">
    <location>
        <position position="183"/>
    </location>
</feature>
<protein>
    <recommendedName>
        <fullName evidence="4">M protein</fullName>
    </recommendedName>
</protein>
<dbReference type="Proteomes" id="UP001458415">
    <property type="component" value="Unassembled WGS sequence"/>
</dbReference>
<dbReference type="PANTHER" id="PTHR38010">
    <property type="entry name" value="SLR0848 PROTEIN"/>
    <property type="match status" value="1"/>
</dbReference>
<evidence type="ECO:0000313" key="2">
    <source>
        <dbReference type="EMBL" id="MER6975925.1"/>
    </source>
</evidence>
<name>A0ABV1VVH4_9ACTN</name>